<accession>A0ACB8WGG3</accession>
<name>A0ACB8WGG3_9TELE</name>
<dbReference type="Proteomes" id="UP000831701">
    <property type="component" value="Chromosome 10"/>
</dbReference>
<sequence>VTDESLLRQVIKTTTEECERRRRLGRSTRAKIIHAQSGQLISERSGESKEEPHARGAQVSLIDRTWRQKYLPHQEIHPLSELMGEYDLNVLAANGETIPYDGQVDLLRPLLGFNVIQEIILGQGDGMEALPAICSLLKGAMQIETEKAEAVINFIQAERKTNSSEQTSVKVGHRDIVVCPGQIAHLKFPVPVSFTQTVALFELCTDDPQLEELDMGDGIVEVHHTEKPFIEIPVGNTTNHDVVITSRTVLGSIQPINKIVETDQTGDVQVNETSTHPSMSGDNKVNPETLWHPPVDISHLSEEEQSVVKQMLYEESNAFASDNDDIGCIPNLQMVISLKDDIPVQRSYAAIPKPLYKEVKEYIQDLLARKWIVKSKSPYAAPVVCVRKKDGTLRLCIDYRLLNRKTIPDRHPLPRIQDLIDTLGGYRWFSILDQGKAYHQGYIAERRCMEEVLDSLRDECCIPYLDDVLCYATSFESHVEGLRRVLRALQHHGVKLRPAKCHRWVGELADFHFEIRYRPGKVNIDADTLSRIPLDIAEYVAACTEELSKETIQAVWEGSQAAKEKDVAYVAVLNLSRGSSEPPPLTPWPTINHDELEQAQREDTVISEVIKLKETHTNLTSHVKKNVSGPTKRLLHEWGRLHLENGLLYRKTSQRRQLVLPEKYRSIALKYLHDEMGHVGTERVINLARDRFYWPYMKREIDLYVTKKCACVKQKKPASQVRAPMGSITTTAPLELVSIDYMHLEPSAGGFEYILVVVDHFTRFAQAYPTRNKSGKTAAEKLFNDFIPRFGYPRKLHHDQGREFENSLFKTLQQLSGIGHSRTTPYHPQSNPAERHEATGYSPFYLLYGRHPRLPVDLLFGLSEEEEAISPRGYAEKWAVRMKEAYKLASANSRHSSARGKQYYDRHVKGVTLQPGDRVLVRNLGERGGPGKLRSYWEDNVYLVKEQMNSCPVYKVYPERGDGRSRTLHRNLLHLVNELPVDLPPSPAPVKKRNSPVPLSPSPLRFKQRQTRNERLNSEHQKELSVNSDMSESEEDDNLSYWLQVPVRTESFHEPSRFNEEPNDDSAHSHLKDDTPLHDIQDNNAFGPERAEEERKIRGVESQGQHHYGIAHTGTQKTQAKTFMDRVTQATCSPVLRPR</sequence>
<dbReference type="EMBL" id="CM041540">
    <property type="protein sequence ID" value="KAI3366932.1"/>
    <property type="molecule type" value="Genomic_DNA"/>
</dbReference>
<organism evidence="1 2">
    <name type="scientific">Scortum barcoo</name>
    <name type="common">barcoo grunter</name>
    <dbReference type="NCBI Taxonomy" id="214431"/>
    <lineage>
        <taxon>Eukaryota</taxon>
        <taxon>Metazoa</taxon>
        <taxon>Chordata</taxon>
        <taxon>Craniata</taxon>
        <taxon>Vertebrata</taxon>
        <taxon>Euteleostomi</taxon>
        <taxon>Actinopterygii</taxon>
        <taxon>Neopterygii</taxon>
        <taxon>Teleostei</taxon>
        <taxon>Neoteleostei</taxon>
        <taxon>Acanthomorphata</taxon>
        <taxon>Eupercaria</taxon>
        <taxon>Centrarchiformes</taxon>
        <taxon>Terapontoidei</taxon>
        <taxon>Terapontidae</taxon>
        <taxon>Scortum</taxon>
    </lineage>
</organism>
<reference evidence="1" key="1">
    <citation type="submission" date="2022-04" db="EMBL/GenBank/DDBJ databases">
        <title>Jade perch genome.</title>
        <authorList>
            <person name="Chao B."/>
        </authorList>
    </citation>
    <scope>NUCLEOTIDE SEQUENCE</scope>
    <source>
        <strain evidence="1">CB-2022</strain>
    </source>
</reference>
<protein>
    <submittedName>
        <fullName evidence="1">Uncharacterized protein</fullName>
    </submittedName>
</protein>
<proteinExistence type="predicted"/>
<keyword evidence="2" id="KW-1185">Reference proteome</keyword>
<evidence type="ECO:0000313" key="1">
    <source>
        <dbReference type="EMBL" id="KAI3366932.1"/>
    </source>
</evidence>
<feature type="non-terminal residue" evidence="1">
    <location>
        <position position="1"/>
    </location>
</feature>
<evidence type="ECO:0000313" key="2">
    <source>
        <dbReference type="Proteomes" id="UP000831701"/>
    </source>
</evidence>
<comment type="caution">
    <text evidence="1">The sequence shown here is derived from an EMBL/GenBank/DDBJ whole genome shotgun (WGS) entry which is preliminary data.</text>
</comment>
<gene>
    <name evidence="1" type="ORF">L3Q82_009575</name>
</gene>